<name>A0ABW6E946_9ACTN</name>
<feature type="compositionally biased region" description="Pro residues" evidence="1">
    <location>
        <begin position="1"/>
        <end position="14"/>
    </location>
</feature>
<dbReference type="EMBL" id="JBHXOF010000001">
    <property type="protein sequence ID" value="MFD4211813.1"/>
    <property type="molecule type" value="Genomic_DNA"/>
</dbReference>
<organism evidence="3 4">
    <name type="scientific">Streptomyces sindenensis</name>
    <dbReference type="NCBI Taxonomy" id="67363"/>
    <lineage>
        <taxon>Bacteria</taxon>
        <taxon>Bacillati</taxon>
        <taxon>Actinomycetota</taxon>
        <taxon>Actinomycetes</taxon>
        <taxon>Kitasatosporales</taxon>
        <taxon>Streptomycetaceae</taxon>
        <taxon>Streptomyces</taxon>
    </lineage>
</organism>
<keyword evidence="4" id="KW-1185">Reference proteome</keyword>
<dbReference type="Pfam" id="PF08241">
    <property type="entry name" value="Methyltransf_11"/>
    <property type="match status" value="1"/>
</dbReference>
<keyword evidence="3" id="KW-0489">Methyltransferase</keyword>
<sequence>MSDPSTPTPAPTPAPASASGPGHDFDSAASRDRFEALVAEADAVSVDGWDFSWLDGRATEERPSWGYARAMAGRLARAHAALDLQTGGGEVLASAPKLPPVTVATEAWPPNIARATALLHPLGAVVVADEDEPPLPFGDAAFDLVVSRHPVTTWWEEIARVLAPGGTYFSQQVGPASVFELVEHFLGPQPPEVRRARHPEDARAAATAAGLEVVDLRSETLRTEFHDIGAVVYFLRKVIWMVPGFTVEQYRPQLAALHRKIEKEGPFLARTARFLIEARKPR</sequence>
<proteinExistence type="predicted"/>
<dbReference type="SUPFAM" id="SSF53335">
    <property type="entry name" value="S-adenosyl-L-methionine-dependent methyltransferases"/>
    <property type="match status" value="1"/>
</dbReference>
<dbReference type="CDD" id="cd02440">
    <property type="entry name" value="AdoMet_MTases"/>
    <property type="match status" value="1"/>
</dbReference>
<dbReference type="InterPro" id="IPR013216">
    <property type="entry name" value="Methyltransf_11"/>
</dbReference>
<evidence type="ECO:0000313" key="3">
    <source>
        <dbReference type="EMBL" id="MFD4211813.1"/>
    </source>
</evidence>
<dbReference type="Proteomes" id="UP001598251">
    <property type="component" value="Unassembled WGS sequence"/>
</dbReference>
<gene>
    <name evidence="3" type="ORF">ACFWSS_02730</name>
</gene>
<dbReference type="RefSeq" id="WP_382827248.1">
    <property type="nucleotide sequence ID" value="NZ_JBHXLY010000016.1"/>
</dbReference>
<evidence type="ECO:0000259" key="2">
    <source>
        <dbReference type="Pfam" id="PF08241"/>
    </source>
</evidence>
<dbReference type="GO" id="GO:0032259">
    <property type="term" value="P:methylation"/>
    <property type="evidence" value="ECO:0007669"/>
    <property type="project" value="UniProtKB-KW"/>
</dbReference>
<dbReference type="Gene3D" id="3.40.50.150">
    <property type="entry name" value="Vaccinia Virus protein VP39"/>
    <property type="match status" value="1"/>
</dbReference>
<dbReference type="PANTHER" id="PTHR43460">
    <property type="entry name" value="METHYLTRANSFERASE"/>
    <property type="match status" value="1"/>
</dbReference>
<feature type="region of interest" description="Disordered" evidence="1">
    <location>
        <begin position="1"/>
        <end position="29"/>
    </location>
</feature>
<evidence type="ECO:0000256" key="1">
    <source>
        <dbReference type="SAM" id="MobiDB-lite"/>
    </source>
</evidence>
<protein>
    <submittedName>
        <fullName evidence="3">Class I SAM-dependent methyltransferase</fullName>
    </submittedName>
</protein>
<comment type="caution">
    <text evidence="3">The sequence shown here is derived from an EMBL/GenBank/DDBJ whole genome shotgun (WGS) entry which is preliminary data.</text>
</comment>
<keyword evidence="3" id="KW-0808">Transferase</keyword>
<dbReference type="PANTHER" id="PTHR43460:SF1">
    <property type="entry name" value="METHYLTRANSFERASE TYPE 11 DOMAIN-CONTAINING PROTEIN"/>
    <property type="match status" value="1"/>
</dbReference>
<dbReference type="InterPro" id="IPR029063">
    <property type="entry name" value="SAM-dependent_MTases_sf"/>
</dbReference>
<feature type="domain" description="Methyltransferase type 11" evidence="2">
    <location>
        <begin position="82"/>
        <end position="169"/>
    </location>
</feature>
<dbReference type="InterPro" id="IPR052939">
    <property type="entry name" value="23S_rRNA_MeTrnsfrase_RlmA"/>
</dbReference>
<evidence type="ECO:0000313" key="4">
    <source>
        <dbReference type="Proteomes" id="UP001598251"/>
    </source>
</evidence>
<accession>A0ABW6E946</accession>
<dbReference type="GO" id="GO:0008168">
    <property type="term" value="F:methyltransferase activity"/>
    <property type="evidence" value="ECO:0007669"/>
    <property type="project" value="UniProtKB-KW"/>
</dbReference>
<reference evidence="3 4" key="1">
    <citation type="submission" date="2024-09" db="EMBL/GenBank/DDBJ databases">
        <title>The Natural Products Discovery Center: Release of the First 8490 Sequenced Strains for Exploring Actinobacteria Biosynthetic Diversity.</title>
        <authorList>
            <person name="Kalkreuter E."/>
            <person name="Kautsar S.A."/>
            <person name="Yang D."/>
            <person name="Bader C.D."/>
            <person name="Teijaro C.N."/>
            <person name="Fluegel L."/>
            <person name="Davis C.M."/>
            <person name="Simpson J.R."/>
            <person name="Lauterbach L."/>
            <person name="Steele A.D."/>
            <person name="Gui C."/>
            <person name="Meng S."/>
            <person name="Li G."/>
            <person name="Viehrig K."/>
            <person name="Ye F."/>
            <person name="Su P."/>
            <person name="Kiefer A.F."/>
            <person name="Nichols A."/>
            <person name="Cepeda A.J."/>
            <person name="Yan W."/>
            <person name="Fan B."/>
            <person name="Jiang Y."/>
            <person name="Adhikari A."/>
            <person name="Zheng C.-J."/>
            <person name="Schuster L."/>
            <person name="Cowan T.M."/>
            <person name="Smanski M.J."/>
            <person name="Chevrette M.G."/>
            <person name="De Carvalho L.P.S."/>
            <person name="Shen B."/>
        </authorList>
    </citation>
    <scope>NUCLEOTIDE SEQUENCE [LARGE SCALE GENOMIC DNA]</scope>
    <source>
        <strain evidence="3 4">NPDC058546</strain>
    </source>
</reference>